<evidence type="ECO:0000256" key="2">
    <source>
        <dbReference type="SAM" id="Phobius"/>
    </source>
</evidence>
<feature type="transmembrane region" description="Helical" evidence="2">
    <location>
        <begin position="1161"/>
        <end position="1184"/>
    </location>
</feature>
<evidence type="ECO:0000313" key="6">
    <source>
        <dbReference type="Proteomes" id="UP001470230"/>
    </source>
</evidence>
<evidence type="ECO:0000256" key="1">
    <source>
        <dbReference type="ARBA" id="ARBA00004196"/>
    </source>
</evidence>
<proteinExistence type="predicted"/>
<comment type="caution">
    <text evidence="5">The sequence shown here is derived from an EMBL/GenBank/DDBJ whole genome shotgun (WGS) entry which is preliminary data.</text>
</comment>
<feature type="signal peptide" evidence="3">
    <location>
        <begin position="1"/>
        <end position="19"/>
    </location>
</feature>
<name>A0ABR2H6E7_9EUKA</name>
<keyword evidence="3" id="KW-0732">Signal</keyword>
<dbReference type="Gene3D" id="1.50.10.100">
    <property type="entry name" value="Chondroitin AC/alginate lyase"/>
    <property type="match status" value="1"/>
</dbReference>
<evidence type="ECO:0000256" key="3">
    <source>
        <dbReference type="SAM" id="SignalP"/>
    </source>
</evidence>
<dbReference type="InterPro" id="IPR008929">
    <property type="entry name" value="Chondroitin_lyas"/>
</dbReference>
<comment type="subcellular location">
    <subcellularLocation>
        <location evidence="1">Cell envelope</location>
    </subcellularLocation>
</comment>
<keyword evidence="6" id="KW-1185">Reference proteome</keyword>
<dbReference type="EMBL" id="JAPFFF010000040">
    <property type="protein sequence ID" value="KAK8841794.1"/>
    <property type="molecule type" value="Genomic_DNA"/>
</dbReference>
<evidence type="ECO:0000313" key="5">
    <source>
        <dbReference type="EMBL" id="KAK8841794.1"/>
    </source>
</evidence>
<dbReference type="InterPro" id="IPR012480">
    <property type="entry name" value="Hepar_II_III_C"/>
</dbReference>
<organism evidence="5 6">
    <name type="scientific">Tritrichomonas musculus</name>
    <dbReference type="NCBI Taxonomy" id="1915356"/>
    <lineage>
        <taxon>Eukaryota</taxon>
        <taxon>Metamonada</taxon>
        <taxon>Parabasalia</taxon>
        <taxon>Tritrichomonadida</taxon>
        <taxon>Tritrichomonadidae</taxon>
        <taxon>Tritrichomonas</taxon>
    </lineage>
</organism>
<dbReference type="SUPFAM" id="SSF48230">
    <property type="entry name" value="Chondroitin AC/alginate lyase"/>
    <property type="match status" value="1"/>
</dbReference>
<feature type="domain" description="Heparinase II/III-like C-terminal" evidence="4">
    <location>
        <begin position="529"/>
        <end position="665"/>
    </location>
</feature>
<sequence>MLILFYLLFTAKIIHENDSDELKDLFKRSKVQHPSATINREDIERAKKNIEKHQWARTAKRRILNTADNTISLFSDNAFLDKMIPQTSPASLTFCPHCASLGSDYHPNGQWSWNVNDPDHITCAKCKMVFPNSKYPEVLKYQSTWDPQQTITYVNNGPKKCMNYLRCYSSVEGVIRNHKLDYTIKRLTYLSQAYSLSDDPKYAEATKRILLKLADRFPHYMVYCGYSYNQYADCDPHYVVQNLPKLPIINGEQCKMIVADPELATDTFFSDYWSAGRFGTSGSDGEYVEILALAYDLVADATKEDGTPIFSEEEKRHIEEDLLIESCLLGYFDKKINNKSTLNMKGCTIVGLVVGNAKLVRFGLDGYNKVFDEFFLKDGSTSQSVTYGLKTLLGFDGFHLAFRNYSDPPYYVPQPGEVQYKNFNINKDTDYESLWHSLIWCMYYNTSYPIIGDQSHGQTFPKEYYEFLANEFKHDYIQEFVGSIQNKQTNPNNNALFLRDIDYVPFDGNWTLPDMVYPYLQQGFIRTGENGENSLLVLDASPGDGGHHHYDSLNIIYTKFGNELLNDLGYLNDHPNKSKTMATVAHNTVLIDGADQKDRERGGEFHIFETMLKDTKVMQASSKPYESTSVYHRTLVQIEHDKDENYIVDIFRSNGGTKRRELVFHGPNNNYSINNKLTFDIPYEIIPVFGYIQFAIRAKESFEIADISMYETNEDGSKGKELIPSIPDEIETNITKYNCTKESFFCGKYNRNNPFEYSVTNGPEKGSKALKVHCNITQCSGNLYIAHEQNLLQLKENSRYILQFKLKGETFVKNVRLQLPDKNATTVNLVKQSLWNIYPDKWTLFTGYFDIGAPFSEALGTTTSEPVSVHWEIDNQMNFSAFIPARKDQKVYFKNGWGQRYLDNRDFGVTLPYFFFNRDVNEQLSTWVTVYEGYNKSNRIVNRVEAKYESNGNVVVKIDTKDGIDFVSSSFDGDSIADGFGLKSDGKVAVINNEKVRLYDGTKLEFNGKKITRNLNQFSGTINSYGNSEDRENSWFDIDGNIDEELVKPGQVLFVKDEEGVNRGYPIQIVSKVNKAGLRVFVKSNYRGFKSHKSKEWHLVDVATEFDEDQKDEITSASSNDYEIGETSSSIDEEVGVVSGSNDDNNDPNQSTGGKGMSKGVIAAIVIVVIIVVAAVVVGLVIYFKRRQHGRESSDYQI</sequence>
<protein>
    <recommendedName>
        <fullName evidence="4">Heparinase II/III-like C-terminal domain-containing protein</fullName>
    </recommendedName>
</protein>
<keyword evidence="2" id="KW-0472">Membrane</keyword>
<feature type="chain" id="PRO_5047285862" description="Heparinase II/III-like C-terminal domain-containing protein" evidence="3">
    <location>
        <begin position="20"/>
        <end position="1198"/>
    </location>
</feature>
<evidence type="ECO:0000259" key="4">
    <source>
        <dbReference type="Pfam" id="PF07940"/>
    </source>
</evidence>
<keyword evidence="2" id="KW-0812">Transmembrane</keyword>
<dbReference type="Proteomes" id="UP001470230">
    <property type="component" value="Unassembled WGS sequence"/>
</dbReference>
<dbReference type="Gene3D" id="2.70.98.70">
    <property type="match status" value="1"/>
</dbReference>
<keyword evidence="2" id="KW-1133">Transmembrane helix</keyword>
<gene>
    <name evidence="5" type="ORF">M9Y10_026743</name>
</gene>
<reference evidence="5 6" key="1">
    <citation type="submission" date="2024-04" db="EMBL/GenBank/DDBJ databases">
        <title>Tritrichomonas musculus Genome.</title>
        <authorList>
            <person name="Alves-Ferreira E."/>
            <person name="Grigg M."/>
            <person name="Lorenzi H."/>
            <person name="Galac M."/>
        </authorList>
    </citation>
    <scope>NUCLEOTIDE SEQUENCE [LARGE SCALE GENOMIC DNA]</scope>
    <source>
        <strain evidence="5 6">EAF2021</strain>
    </source>
</reference>
<accession>A0ABR2H6E7</accession>
<dbReference type="Pfam" id="PF07940">
    <property type="entry name" value="Hepar_II_III_C"/>
    <property type="match status" value="1"/>
</dbReference>